<name>A0A9W8VGE6_9HYPO</name>
<comment type="caution">
    <text evidence="2">The sequence shown here is derived from an EMBL/GenBank/DDBJ whole genome shotgun (WGS) entry which is preliminary data.</text>
</comment>
<protein>
    <submittedName>
        <fullName evidence="2">Uncharacterized protein</fullName>
    </submittedName>
</protein>
<feature type="compositionally biased region" description="Low complexity" evidence="1">
    <location>
        <begin position="53"/>
        <end position="82"/>
    </location>
</feature>
<proteinExistence type="predicted"/>
<reference evidence="2" key="1">
    <citation type="submission" date="2022-09" db="EMBL/GenBank/DDBJ databases">
        <title>Fusarium specimens isolated from Avocado Roots.</title>
        <authorList>
            <person name="Stajich J."/>
            <person name="Roper C."/>
            <person name="Heimlech-Rivalta G."/>
        </authorList>
    </citation>
    <scope>NUCLEOTIDE SEQUENCE</scope>
    <source>
        <strain evidence="2">CF00136</strain>
    </source>
</reference>
<keyword evidence="3" id="KW-1185">Reference proteome</keyword>
<evidence type="ECO:0000313" key="2">
    <source>
        <dbReference type="EMBL" id="KAJ4260589.1"/>
    </source>
</evidence>
<organism evidence="2 3">
    <name type="scientific">Fusarium torreyae</name>
    <dbReference type="NCBI Taxonomy" id="1237075"/>
    <lineage>
        <taxon>Eukaryota</taxon>
        <taxon>Fungi</taxon>
        <taxon>Dikarya</taxon>
        <taxon>Ascomycota</taxon>
        <taxon>Pezizomycotina</taxon>
        <taxon>Sordariomycetes</taxon>
        <taxon>Hypocreomycetidae</taxon>
        <taxon>Hypocreales</taxon>
        <taxon>Nectriaceae</taxon>
        <taxon>Fusarium</taxon>
    </lineage>
</organism>
<gene>
    <name evidence="2" type="ORF">NW762_007332</name>
</gene>
<dbReference type="EMBL" id="JAOQAZ010000013">
    <property type="protein sequence ID" value="KAJ4260589.1"/>
    <property type="molecule type" value="Genomic_DNA"/>
</dbReference>
<accession>A0A9W8VGE6</accession>
<sequence length="295" mass="31913">MAPSKDTPSEDQQGLRRSTRSTRGQPNQFLQANYLVGDEASRPAAVPKRRRPASSPSPAASLPKTKSGRVSSSLSSPSAAAPTRPKPNKRRLANNPGAMVDEKGETSSSSAPAMPKRSSIIYDTIHVVTSAPSQSSVPVAAPQVGSPHLFQQPSGVMQGQQQSYVPPQNAFGPAGHQPPARDANDHQLDPFAANAMILDMDSLFSDQGVASNQQQADPLEAMQQSGGFDQLYDGLQMEFEMGDPDTQMTDAMSQYRHNMDRLTEKDCLAAQEESINDEQLDEIWDQFVNHNPSLN</sequence>
<feature type="compositionally biased region" description="Polar residues" evidence="1">
    <location>
        <begin position="10"/>
        <end position="31"/>
    </location>
</feature>
<feature type="region of interest" description="Disordered" evidence="1">
    <location>
        <begin position="1"/>
        <end position="115"/>
    </location>
</feature>
<evidence type="ECO:0000256" key="1">
    <source>
        <dbReference type="SAM" id="MobiDB-lite"/>
    </source>
</evidence>
<dbReference type="AlphaFoldDB" id="A0A9W8VGE6"/>
<dbReference type="Proteomes" id="UP001152049">
    <property type="component" value="Unassembled WGS sequence"/>
</dbReference>
<evidence type="ECO:0000313" key="3">
    <source>
        <dbReference type="Proteomes" id="UP001152049"/>
    </source>
</evidence>
<dbReference type="OrthoDB" id="5085584at2759"/>